<dbReference type="Gene3D" id="1.10.3720.10">
    <property type="entry name" value="MetI-like"/>
    <property type="match status" value="1"/>
</dbReference>
<comment type="subcellular location">
    <subcellularLocation>
        <location evidence="5">Cell membrane</location>
        <topology evidence="5">Multi-pass membrane protein</topology>
    </subcellularLocation>
    <subcellularLocation>
        <location evidence="1">Membrane</location>
        <topology evidence="1">Multi-pass membrane protein</topology>
    </subcellularLocation>
</comment>
<dbReference type="EMBL" id="JADJZA010000007">
    <property type="protein sequence ID" value="MBK9297726.1"/>
    <property type="molecule type" value="Genomic_DNA"/>
</dbReference>
<reference evidence="7 8" key="1">
    <citation type="submission" date="2020-10" db="EMBL/GenBank/DDBJ databases">
        <title>Connecting structure to function with the recovery of over 1000 high-quality activated sludge metagenome-assembled genomes encoding full-length rRNA genes using long-read sequencing.</title>
        <authorList>
            <person name="Singleton C.M."/>
            <person name="Petriglieri F."/>
            <person name="Kristensen J.M."/>
            <person name="Kirkegaard R.H."/>
            <person name="Michaelsen T.Y."/>
            <person name="Andersen M.H."/>
            <person name="Karst S.M."/>
            <person name="Dueholm M.S."/>
            <person name="Nielsen P.H."/>
            <person name="Albertsen M."/>
        </authorList>
    </citation>
    <scope>NUCLEOTIDE SEQUENCE [LARGE SCALE GENOMIC DNA]</scope>
    <source>
        <strain evidence="7">Lyne_18-Q3-R50-59_MAXAC.006</strain>
    </source>
</reference>
<dbReference type="PANTHER" id="PTHR42727:SF1">
    <property type="entry name" value="PHOSPHATE TRANSPORT SYSTEM PERMEASE"/>
    <property type="match status" value="1"/>
</dbReference>
<feature type="domain" description="ABC transmembrane type-1" evidence="6">
    <location>
        <begin position="80"/>
        <end position="301"/>
    </location>
</feature>
<dbReference type="AlphaFoldDB" id="A0A936NEW7"/>
<feature type="transmembrane region" description="Helical" evidence="5">
    <location>
        <begin position="123"/>
        <end position="141"/>
    </location>
</feature>
<dbReference type="InterPro" id="IPR035906">
    <property type="entry name" value="MetI-like_sf"/>
</dbReference>
<keyword evidence="3 5" id="KW-1133">Transmembrane helix</keyword>
<protein>
    <submittedName>
        <fullName evidence="7">Phosphate ABC transporter permease subunit PstC</fullName>
    </submittedName>
</protein>
<dbReference type="Proteomes" id="UP000727993">
    <property type="component" value="Unassembled WGS sequence"/>
</dbReference>
<evidence type="ECO:0000259" key="6">
    <source>
        <dbReference type="PROSITE" id="PS50928"/>
    </source>
</evidence>
<gene>
    <name evidence="7" type="ORF">IPN02_13035</name>
</gene>
<keyword evidence="4 5" id="KW-0472">Membrane</keyword>
<dbReference type="GO" id="GO:0055085">
    <property type="term" value="P:transmembrane transport"/>
    <property type="evidence" value="ECO:0007669"/>
    <property type="project" value="InterPro"/>
</dbReference>
<organism evidence="7 8">
    <name type="scientific">Candidatus Neomicrothrix subdominans</name>
    <dbReference type="NCBI Taxonomy" id="2954438"/>
    <lineage>
        <taxon>Bacteria</taxon>
        <taxon>Bacillati</taxon>
        <taxon>Actinomycetota</taxon>
        <taxon>Acidimicrobiia</taxon>
        <taxon>Acidimicrobiales</taxon>
        <taxon>Microthrixaceae</taxon>
        <taxon>Candidatus Neomicrothrix</taxon>
    </lineage>
</organism>
<keyword evidence="5" id="KW-0813">Transport</keyword>
<proteinExistence type="inferred from homology"/>
<comment type="caution">
    <text evidence="7">The sequence shown here is derived from an EMBL/GenBank/DDBJ whole genome shotgun (WGS) entry which is preliminary data.</text>
</comment>
<dbReference type="InterPro" id="IPR000515">
    <property type="entry name" value="MetI-like"/>
</dbReference>
<dbReference type="SUPFAM" id="SSF161098">
    <property type="entry name" value="MetI-like"/>
    <property type="match status" value="1"/>
</dbReference>
<feature type="transmembrane region" description="Helical" evidence="5">
    <location>
        <begin position="21"/>
        <end position="47"/>
    </location>
</feature>
<feature type="transmembrane region" description="Helical" evidence="5">
    <location>
        <begin position="153"/>
        <end position="173"/>
    </location>
</feature>
<feature type="transmembrane region" description="Helical" evidence="5">
    <location>
        <begin position="282"/>
        <end position="301"/>
    </location>
</feature>
<keyword evidence="2 5" id="KW-0812">Transmembrane</keyword>
<name>A0A936NEW7_9ACTN</name>
<accession>A0A936NEW7</accession>
<evidence type="ECO:0000313" key="8">
    <source>
        <dbReference type="Proteomes" id="UP000727993"/>
    </source>
</evidence>
<evidence type="ECO:0000256" key="2">
    <source>
        <dbReference type="ARBA" id="ARBA00022692"/>
    </source>
</evidence>
<sequence length="312" mass="31934">MSSGLTLADLAGSKQRNRIESLVKAGVGSAASLSIVISVAILAVLVIRSAGFLTQVEWSSLVSSLGWFPRSNRYDLVTLLLGSLWVTGIALAVATPVGVGAAVYLSEYASKRVRRWLKPSVEILAGLPSVVVAFFILQVIYPTALEGVLDSKYTLFAAGIGVGILTIPIVASVTEDALSAVPNSLREASVGLGARKAVTTVRVVLPAAVSGITAALIVGASRALGETMLVTLVAGGANGSARAFGPASAGGGVTMTSAMANLAAGSDSVAVSSGVTLNPVNSLYVVGLVLFMFTLGLNLIGDRLVRRFRQSY</sequence>
<dbReference type="GO" id="GO:0005886">
    <property type="term" value="C:plasma membrane"/>
    <property type="evidence" value="ECO:0007669"/>
    <property type="project" value="UniProtKB-SubCell"/>
</dbReference>
<evidence type="ECO:0000256" key="3">
    <source>
        <dbReference type="ARBA" id="ARBA00022989"/>
    </source>
</evidence>
<feature type="transmembrane region" description="Helical" evidence="5">
    <location>
        <begin position="76"/>
        <end position="103"/>
    </location>
</feature>
<feature type="transmembrane region" description="Helical" evidence="5">
    <location>
        <begin position="203"/>
        <end position="224"/>
    </location>
</feature>
<dbReference type="CDD" id="cd06261">
    <property type="entry name" value="TM_PBP2"/>
    <property type="match status" value="1"/>
</dbReference>
<evidence type="ECO:0000313" key="7">
    <source>
        <dbReference type="EMBL" id="MBK9297726.1"/>
    </source>
</evidence>
<dbReference type="PROSITE" id="PS50928">
    <property type="entry name" value="ABC_TM1"/>
    <property type="match status" value="1"/>
</dbReference>
<dbReference type="PANTHER" id="PTHR42727">
    <property type="entry name" value="PHOSPHATE TRANSPORT SYSTEM PERMEASE PROTEIN"/>
    <property type="match status" value="1"/>
</dbReference>
<comment type="similarity">
    <text evidence="5">Belongs to the binding-protein-dependent transport system permease family.</text>
</comment>
<evidence type="ECO:0000256" key="1">
    <source>
        <dbReference type="ARBA" id="ARBA00004141"/>
    </source>
</evidence>
<evidence type="ECO:0000256" key="4">
    <source>
        <dbReference type="ARBA" id="ARBA00023136"/>
    </source>
</evidence>
<evidence type="ECO:0000256" key="5">
    <source>
        <dbReference type="RuleBase" id="RU363032"/>
    </source>
</evidence>
<dbReference type="Pfam" id="PF00528">
    <property type="entry name" value="BPD_transp_1"/>
    <property type="match status" value="1"/>
</dbReference>